<dbReference type="EMBL" id="BSOB01000018">
    <property type="protein sequence ID" value="GLQ93338.1"/>
    <property type="molecule type" value="Genomic_DNA"/>
</dbReference>
<keyword evidence="1" id="KW-1133">Transmembrane helix</keyword>
<evidence type="ECO:0000313" key="3">
    <source>
        <dbReference type="Proteomes" id="UP001156670"/>
    </source>
</evidence>
<evidence type="ECO:0000313" key="2">
    <source>
        <dbReference type="EMBL" id="GLQ93338.1"/>
    </source>
</evidence>
<keyword evidence="3" id="KW-1185">Reference proteome</keyword>
<dbReference type="InterPro" id="IPR058247">
    <property type="entry name" value="DUF1453"/>
</dbReference>
<feature type="transmembrane region" description="Helical" evidence="1">
    <location>
        <begin position="144"/>
        <end position="165"/>
    </location>
</feature>
<dbReference type="Proteomes" id="UP001156670">
    <property type="component" value="Unassembled WGS sequence"/>
</dbReference>
<keyword evidence="1" id="KW-0812">Transmembrane</keyword>
<evidence type="ECO:0008006" key="4">
    <source>
        <dbReference type="Google" id="ProtNLM"/>
    </source>
</evidence>
<gene>
    <name evidence="2" type="ORF">GCM10007901_22890</name>
</gene>
<comment type="caution">
    <text evidence="2">The sequence shown here is derived from an EMBL/GenBank/DDBJ whole genome shotgun (WGS) entry which is preliminary data.</text>
</comment>
<organism evidence="2 3">
    <name type="scientific">Dyella acidisoli</name>
    <dbReference type="NCBI Taxonomy" id="1867834"/>
    <lineage>
        <taxon>Bacteria</taxon>
        <taxon>Pseudomonadati</taxon>
        <taxon>Pseudomonadota</taxon>
        <taxon>Gammaproteobacteria</taxon>
        <taxon>Lysobacterales</taxon>
        <taxon>Rhodanobacteraceae</taxon>
        <taxon>Dyella</taxon>
    </lineage>
</organism>
<dbReference type="Pfam" id="PF07301">
    <property type="entry name" value="DUF1453"/>
    <property type="match status" value="1"/>
</dbReference>
<feature type="transmembrane region" description="Helical" evidence="1">
    <location>
        <begin position="6"/>
        <end position="25"/>
    </location>
</feature>
<dbReference type="RefSeq" id="WP_284321059.1">
    <property type="nucleotide sequence ID" value="NZ_BSOB01000018.1"/>
</dbReference>
<evidence type="ECO:0000256" key="1">
    <source>
        <dbReference type="SAM" id="Phobius"/>
    </source>
</evidence>
<proteinExistence type="predicted"/>
<sequence>MTPHFTMPLALIPVIIFIVWRRVRTQFGLQPIRRNKMMARIVIFAVIGSLIASVAVHDIRLMEGLAGGVIAGVALGLLGLRLSRFELDPVKGDCYVPNPYMGAIITALLLARLVWRFAMLSPQLQDPTGATPPVHGPEIGQSPLTLAMFGLFVGYYICYYAGLLIHHQRIVRSRPGIPDQA</sequence>
<reference evidence="3" key="1">
    <citation type="journal article" date="2019" name="Int. J. Syst. Evol. Microbiol.">
        <title>The Global Catalogue of Microorganisms (GCM) 10K type strain sequencing project: providing services to taxonomists for standard genome sequencing and annotation.</title>
        <authorList>
            <consortium name="The Broad Institute Genomics Platform"/>
            <consortium name="The Broad Institute Genome Sequencing Center for Infectious Disease"/>
            <person name="Wu L."/>
            <person name="Ma J."/>
        </authorList>
    </citation>
    <scope>NUCLEOTIDE SEQUENCE [LARGE SCALE GENOMIC DNA]</scope>
    <source>
        <strain evidence="3">NBRC 111980</strain>
    </source>
</reference>
<feature type="transmembrane region" description="Helical" evidence="1">
    <location>
        <begin position="100"/>
        <end position="118"/>
    </location>
</feature>
<name>A0ABQ5XQM5_9GAMM</name>
<keyword evidence="1" id="KW-0472">Membrane</keyword>
<protein>
    <recommendedName>
        <fullName evidence="4">DUF1453 domain-containing protein</fullName>
    </recommendedName>
</protein>
<feature type="transmembrane region" description="Helical" evidence="1">
    <location>
        <begin position="37"/>
        <end position="55"/>
    </location>
</feature>
<accession>A0ABQ5XQM5</accession>
<feature type="transmembrane region" description="Helical" evidence="1">
    <location>
        <begin position="61"/>
        <end position="80"/>
    </location>
</feature>